<dbReference type="AlphaFoldDB" id="A0A0F4QI78"/>
<comment type="caution">
    <text evidence="4">The sequence shown here is derived from an EMBL/GenBank/DDBJ whole genome shotgun (WGS) entry which is preliminary data.</text>
</comment>
<gene>
    <name evidence="4" type="ORF">TW77_15575</name>
</gene>
<dbReference type="PANTHER" id="PTHR43080">
    <property type="entry name" value="CBS DOMAIN-CONTAINING PROTEIN CBSX3, MITOCHONDRIAL"/>
    <property type="match status" value="1"/>
</dbReference>
<evidence type="ECO:0000256" key="1">
    <source>
        <dbReference type="ARBA" id="ARBA00023122"/>
    </source>
</evidence>
<evidence type="ECO:0000313" key="5">
    <source>
        <dbReference type="Proteomes" id="UP000033452"/>
    </source>
</evidence>
<dbReference type="RefSeq" id="WP_046005909.1">
    <property type="nucleotide sequence ID" value="NZ_JXYA01000038.1"/>
</dbReference>
<protein>
    <recommendedName>
        <fullName evidence="3">CBS domain-containing protein</fullName>
    </recommendedName>
</protein>
<keyword evidence="1 2" id="KW-0129">CBS domain</keyword>
<accession>A0A0F4QI78</accession>
<sequence>MSEYKSLKTLKLEGVYQFCDYSDAEPLSLSSPAIKVITDFARRQPQMIQKDVDIDHAVYMMLNGHVRSKLVVDHDDTFLGVVNSKDLSGRRVLSIAQKRQVSRSDLTVEDVMTKKQDLHAMRFTTVAKAKIGDVLETLKELGQQHVLLMDEKGGLRGMISSSDIARALHVPVNIFQKAHSFRDIFEIIHEHGELMA</sequence>
<organism evidence="4 5">
    <name type="scientific">Pseudoalteromonas rubra</name>
    <dbReference type="NCBI Taxonomy" id="43658"/>
    <lineage>
        <taxon>Bacteria</taxon>
        <taxon>Pseudomonadati</taxon>
        <taxon>Pseudomonadota</taxon>
        <taxon>Gammaproteobacteria</taxon>
        <taxon>Alteromonadales</taxon>
        <taxon>Pseudoalteromonadaceae</taxon>
        <taxon>Pseudoalteromonas</taxon>
    </lineage>
</organism>
<dbReference type="OrthoDB" id="5295117at2"/>
<name>A0A0F4QI78_9GAMM</name>
<dbReference type="SMART" id="SM00116">
    <property type="entry name" value="CBS"/>
    <property type="match status" value="2"/>
</dbReference>
<dbReference type="Pfam" id="PF00571">
    <property type="entry name" value="CBS"/>
    <property type="match status" value="2"/>
</dbReference>
<proteinExistence type="predicted"/>
<dbReference type="SUPFAM" id="SSF54631">
    <property type="entry name" value="CBS-domain pair"/>
    <property type="match status" value="1"/>
</dbReference>
<dbReference type="EMBL" id="JXYA01000038">
    <property type="protein sequence ID" value="KJZ07341.1"/>
    <property type="molecule type" value="Genomic_DNA"/>
</dbReference>
<evidence type="ECO:0000313" key="4">
    <source>
        <dbReference type="EMBL" id="KJZ07341.1"/>
    </source>
</evidence>
<dbReference type="PANTHER" id="PTHR43080:SF2">
    <property type="entry name" value="CBS DOMAIN-CONTAINING PROTEIN"/>
    <property type="match status" value="1"/>
</dbReference>
<dbReference type="InterPro" id="IPR000644">
    <property type="entry name" value="CBS_dom"/>
</dbReference>
<feature type="domain" description="CBS" evidence="3">
    <location>
        <begin position="112"/>
        <end position="174"/>
    </location>
</feature>
<reference evidence="4 5" key="1">
    <citation type="journal article" date="2015" name="BMC Genomics">
        <title>Genome mining reveals unlocked bioactive potential of marine Gram-negative bacteria.</title>
        <authorList>
            <person name="Machado H."/>
            <person name="Sonnenschein E.C."/>
            <person name="Melchiorsen J."/>
            <person name="Gram L."/>
        </authorList>
    </citation>
    <scope>NUCLEOTIDE SEQUENCE [LARGE SCALE GENOMIC DNA]</scope>
    <source>
        <strain evidence="4 5">S2471</strain>
    </source>
</reference>
<evidence type="ECO:0000259" key="3">
    <source>
        <dbReference type="PROSITE" id="PS51371"/>
    </source>
</evidence>
<dbReference type="Proteomes" id="UP000033452">
    <property type="component" value="Unassembled WGS sequence"/>
</dbReference>
<dbReference type="InterPro" id="IPR046342">
    <property type="entry name" value="CBS_dom_sf"/>
</dbReference>
<dbReference type="PATRIC" id="fig|43658.5.peg.3293"/>
<keyword evidence="5" id="KW-1185">Reference proteome</keyword>
<evidence type="ECO:0000256" key="2">
    <source>
        <dbReference type="PROSITE-ProRule" id="PRU00703"/>
    </source>
</evidence>
<dbReference type="Gene3D" id="3.10.580.10">
    <property type="entry name" value="CBS-domain"/>
    <property type="match status" value="1"/>
</dbReference>
<dbReference type="InterPro" id="IPR051257">
    <property type="entry name" value="Diverse_CBS-Domain"/>
</dbReference>
<dbReference type="PROSITE" id="PS51371">
    <property type="entry name" value="CBS"/>
    <property type="match status" value="1"/>
</dbReference>